<sequence>MTAADDCITRFPTLWSATAREADLSTPLAGDAVCDVAVIGAGYTGLTAAIALARAGRDVRVLDAGYPGWGGSGRNSGAVIRGFKSSRSALVKTFGKARGGAMAAFGDTVTDAVYDHVSEFGIACDLMRTGWILPAHNAAGLRRTEERQRTWSADGIGGLEMLDRAGLARRLGSQHYIGGMIDHAGASLNPLGYARGLARGALSLGAAVHGGTPVTAYREEGAGWRLDTPRGVVRARCVIVATNAYTGTLTPSVARSGVTIHTNIVATDVLSPEVARSILPGEEAVSDSRRVLYYWHKTPEGRVLFGTRGTLGGPLRERDFAHVQRAMLSVYPQLEGVGIGFRWSGRVCMTRDFLPHVDRPAEGLWTAHGYCGRGVAMATAYGRLIGETIAAGGSPADLPVPNDPAPALPRRPLKDIGITAMTQLYRALDLVT</sequence>
<dbReference type="GO" id="GO:0005737">
    <property type="term" value="C:cytoplasm"/>
    <property type="evidence" value="ECO:0007669"/>
    <property type="project" value="TreeGrafter"/>
</dbReference>
<reference evidence="3 4" key="1">
    <citation type="submission" date="2019-06" db="EMBL/GenBank/DDBJ databases">
        <title>Genome sequence of Rhodobacteraceae bacterium D4M1.</title>
        <authorList>
            <person name="Cao J."/>
        </authorList>
    </citation>
    <scope>NUCLEOTIDE SEQUENCE [LARGE SCALE GENOMIC DNA]</scope>
    <source>
        <strain evidence="3 4">D4M1</strain>
        <plasmid evidence="4">pd4m1c</plasmid>
    </source>
</reference>
<dbReference type="KEGG" id="ppru:FDP22_22385"/>
<evidence type="ECO:0000313" key="3">
    <source>
        <dbReference type="EMBL" id="QDL94622.1"/>
    </source>
</evidence>
<feature type="domain" description="Rhodanese" evidence="2">
    <location>
        <begin position="42"/>
        <end position="78"/>
    </location>
</feature>
<evidence type="ECO:0000256" key="1">
    <source>
        <dbReference type="ARBA" id="ARBA00023002"/>
    </source>
</evidence>
<dbReference type="InterPro" id="IPR036188">
    <property type="entry name" value="FAD/NAD-bd_sf"/>
</dbReference>
<dbReference type="PANTHER" id="PTHR13847:SF281">
    <property type="entry name" value="FAD DEPENDENT OXIDOREDUCTASE DOMAIN-CONTAINING PROTEIN"/>
    <property type="match status" value="1"/>
</dbReference>
<proteinExistence type="predicted"/>
<name>A0A5B8G5K6_9RHOB</name>
<keyword evidence="4" id="KW-1185">Reference proteome</keyword>
<accession>A0A5B8G5K6</accession>
<keyword evidence="1" id="KW-0560">Oxidoreductase</keyword>
<dbReference type="Gene3D" id="3.30.9.10">
    <property type="entry name" value="D-Amino Acid Oxidase, subunit A, domain 2"/>
    <property type="match status" value="1"/>
</dbReference>
<dbReference type="PANTHER" id="PTHR13847">
    <property type="entry name" value="SARCOSINE DEHYDROGENASE-RELATED"/>
    <property type="match status" value="1"/>
</dbReference>
<dbReference type="SUPFAM" id="SSF51905">
    <property type="entry name" value="FAD/NAD(P)-binding domain"/>
    <property type="match status" value="1"/>
</dbReference>
<gene>
    <name evidence="3" type="ORF">FDP22_22385</name>
</gene>
<dbReference type="Proteomes" id="UP000305888">
    <property type="component" value="Plasmid pD4M1C"/>
</dbReference>
<dbReference type="OrthoDB" id="9806601at2"/>
<evidence type="ECO:0000313" key="4">
    <source>
        <dbReference type="Proteomes" id="UP000305888"/>
    </source>
</evidence>
<protein>
    <submittedName>
        <fullName evidence="3">FAD-binding oxidoreductase</fullName>
    </submittedName>
</protein>
<dbReference type="EMBL" id="CP040821">
    <property type="protein sequence ID" value="QDL94622.1"/>
    <property type="molecule type" value="Genomic_DNA"/>
</dbReference>
<dbReference type="RefSeq" id="WP_138576949.1">
    <property type="nucleotide sequence ID" value="NZ_CP040821.1"/>
</dbReference>
<dbReference type="Gene3D" id="3.50.50.60">
    <property type="entry name" value="FAD/NAD(P)-binding domain"/>
    <property type="match status" value="1"/>
</dbReference>
<keyword evidence="3" id="KW-0614">Plasmid</keyword>
<evidence type="ECO:0000259" key="2">
    <source>
        <dbReference type="PROSITE" id="PS50206"/>
    </source>
</evidence>
<dbReference type="Pfam" id="PF01266">
    <property type="entry name" value="DAO"/>
    <property type="match status" value="1"/>
</dbReference>
<dbReference type="AlphaFoldDB" id="A0A5B8G5K6"/>
<geneLocation type="plasmid" evidence="4">
    <name>pd4m1c</name>
</geneLocation>
<organism evidence="3 4">
    <name type="scientific">Paroceanicella profunda</name>
    <dbReference type="NCBI Taxonomy" id="2579971"/>
    <lineage>
        <taxon>Bacteria</taxon>
        <taxon>Pseudomonadati</taxon>
        <taxon>Pseudomonadota</taxon>
        <taxon>Alphaproteobacteria</taxon>
        <taxon>Rhodobacterales</taxon>
        <taxon>Paracoccaceae</taxon>
        <taxon>Paroceanicella</taxon>
    </lineage>
</organism>
<dbReference type="InterPro" id="IPR006076">
    <property type="entry name" value="FAD-dep_OxRdtase"/>
</dbReference>
<dbReference type="InterPro" id="IPR001763">
    <property type="entry name" value="Rhodanese-like_dom"/>
</dbReference>
<dbReference type="GO" id="GO:0016491">
    <property type="term" value="F:oxidoreductase activity"/>
    <property type="evidence" value="ECO:0007669"/>
    <property type="project" value="UniProtKB-KW"/>
</dbReference>
<dbReference type="PROSITE" id="PS50206">
    <property type="entry name" value="RHODANESE_3"/>
    <property type="match status" value="1"/>
</dbReference>